<dbReference type="GeneID" id="96998600"/>
<evidence type="ECO:0000313" key="2">
    <source>
        <dbReference type="Proteomes" id="UP000004191"/>
    </source>
</evidence>
<dbReference type="AlphaFoldDB" id="H3NMN2"/>
<proteinExistence type="predicted"/>
<dbReference type="RefSeq" id="WP_005397833.1">
    <property type="nucleotide sequence ID" value="NZ_JH601088.1"/>
</dbReference>
<dbReference type="EMBL" id="AGEI01000017">
    <property type="protein sequence ID" value="EHR34776.1"/>
    <property type="molecule type" value="Genomic_DNA"/>
</dbReference>
<reference evidence="1 2" key="1">
    <citation type="submission" date="2012-01" db="EMBL/GenBank/DDBJ databases">
        <title>The Genome Sequence of Helcococcus kunzii ATCC 51366.</title>
        <authorList>
            <consortium name="The Broad Institute Genome Sequencing Platform"/>
            <person name="Earl A."/>
            <person name="Ward D."/>
            <person name="Feldgarden M."/>
            <person name="Gevers D."/>
            <person name="Huys G."/>
            <person name="Young S.K."/>
            <person name="Zeng Q."/>
            <person name="Gargeya S."/>
            <person name="Fitzgerald M."/>
            <person name="Haas B."/>
            <person name="Abouelleil A."/>
            <person name="Alvarado L."/>
            <person name="Arachchi H.M."/>
            <person name="Berlin A."/>
            <person name="Chapman S.B."/>
            <person name="Gearin G."/>
            <person name="Goldberg J."/>
            <person name="Griggs A."/>
            <person name="Gujja S."/>
            <person name="Hansen M."/>
            <person name="Heiman D."/>
            <person name="Howarth C."/>
            <person name="Larimer J."/>
            <person name="Lui A."/>
            <person name="MacDonald P.J.P."/>
            <person name="McCowen C."/>
            <person name="Montmayeur A."/>
            <person name="Murphy C."/>
            <person name="Neiman D."/>
            <person name="Pearson M."/>
            <person name="Priest M."/>
            <person name="Roberts A."/>
            <person name="Saif S."/>
            <person name="Shea T."/>
            <person name="Sisk P."/>
            <person name="Stolte C."/>
            <person name="Sykes S."/>
            <person name="Wortman J."/>
            <person name="Nusbaum C."/>
            <person name="Birren B."/>
        </authorList>
    </citation>
    <scope>NUCLEOTIDE SEQUENCE [LARGE SCALE GENOMIC DNA]</scope>
    <source>
        <strain evidence="1 2">ATCC 51366</strain>
    </source>
</reference>
<name>H3NMN2_9FIRM</name>
<organism evidence="1 2">
    <name type="scientific">Helcococcus kunzii ATCC 51366</name>
    <dbReference type="NCBI Taxonomy" id="883114"/>
    <lineage>
        <taxon>Bacteria</taxon>
        <taxon>Bacillati</taxon>
        <taxon>Bacillota</taxon>
        <taxon>Tissierellia</taxon>
        <taxon>Tissierellales</taxon>
        <taxon>Peptoniphilaceae</taxon>
        <taxon>Helcococcus</taxon>
    </lineage>
</organism>
<dbReference type="HOGENOM" id="CLU_1893308_0_0_9"/>
<accession>H3NMN2</accession>
<keyword evidence="2" id="KW-1185">Reference proteome</keyword>
<comment type="caution">
    <text evidence="1">The sequence shown here is derived from an EMBL/GenBank/DDBJ whole genome shotgun (WGS) entry which is preliminary data.</text>
</comment>
<dbReference type="OrthoDB" id="10006791at2"/>
<sequence length="134" mass="14883">MKKIFKSILMLAIVISICSYTVLGASSVNYVNYDNSRNLTRNGSGGAYETVFYDYGTKIPGDNARTFAKSYGNTKNAAVIRFADYGTTSFETQTSNTYKNKLAYINYTSSKDYLQPGSFSKALGFIEFVLNITE</sequence>
<protein>
    <submittedName>
        <fullName evidence="1">Uncharacterized protein</fullName>
    </submittedName>
</protein>
<gene>
    <name evidence="1" type="ORF">HMPREF9709_00593</name>
</gene>
<dbReference type="Proteomes" id="UP000004191">
    <property type="component" value="Unassembled WGS sequence"/>
</dbReference>
<evidence type="ECO:0000313" key="1">
    <source>
        <dbReference type="EMBL" id="EHR34776.1"/>
    </source>
</evidence>
<dbReference type="STRING" id="883114.HMPREF9709_00593"/>